<dbReference type="InterPro" id="IPR020846">
    <property type="entry name" value="MFS_dom"/>
</dbReference>
<evidence type="ECO:0000313" key="9">
    <source>
        <dbReference type="EMBL" id="PWF23357.1"/>
    </source>
</evidence>
<evidence type="ECO:0000256" key="6">
    <source>
        <dbReference type="ARBA" id="ARBA00023136"/>
    </source>
</evidence>
<evidence type="ECO:0000256" key="4">
    <source>
        <dbReference type="ARBA" id="ARBA00022692"/>
    </source>
</evidence>
<organism evidence="9 10">
    <name type="scientific">Corticimicrobacter populi</name>
    <dbReference type="NCBI Taxonomy" id="2175229"/>
    <lineage>
        <taxon>Bacteria</taxon>
        <taxon>Pseudomonadati</taxon>
        <taxon>Pseudomonadota</taxon>
        <taxon>Betaproteobacteria</taxon>
        <taxon>Burkholderiales</taxon>
        <taxon>Alcaligenaceae</taxon>
        <taxon>Corticimicrobacter</taxon>
    </lineage>
</organism>
<dbReference type="AlphaFoldDB" id="A0A2V1JYB2"/>
<feature type="transmembrane region" description="Helical" evidence="7">
    <location>
        <begin position="59"/>
        <end position="76"/>
    </location>
</feature>
<protein>
    <submittedName>
        <fullName evidence="9">MFS transporter</fullName>
    </submittedName>
</protein>
<feature type="transmembrane region" description="Helical" evidence="7">
    <location>
        <begin position="203"/>
        <end position="222"/>
    </location>
</feature>
<dbReference type="PANTHER" id="PTHR43414">
    <property type="entry name" value="MULTIDRUG RESISTANCE PROTEIN MDTG"/>
    <property type="match status" value="1"/>
</dbReference>
<gene>
    <name evidence="9" type="ORF">DD235_10000</name>
</gene>
<evidence type="ECO:0000259" key="8">
    <source>
        <dbReference type="PROSITE" id="PS50850"/>
    </source>
</evidence>
<proteinExistence type="predicted"/>
<dbReference type="Gene3D" id="1.20.1250.20">
    <property type="entry name" value="MFS general substrate transporter like domains"/>
    <property type="match status" value="1"/>
</dbReference>
<keyword evidence="6 7" id="KW-0472">Membrane</keyword>
<feature type="transmembrane region" description="Helical" evidence="7">
    <location>
        <begin position="298"/>
        <end position="320"/>
    </location>
</feature>
<evidence type="ECO:0000256" key="7">
    <source>
        <dbReference type="SAM" id="Phobius"/>
    </source>
</evidence>
<feature type="transmembrane region" description="Helical" evidence="7">
    <location>
        <begin position="145"/>
        <end position="166"/>
    </location>
</feature>
<dbReference type="InterPro" id="IPR036259">
    <property type="entry name" value="MFS_trans_sf"/>
</dbReference>
<sequence length="389" mass="41148">MGAMEMSNPFWPLYLQGLVHDRALLSLAGAGVYILPMLGVALTSIWWGRMGDRVGHRWMMIRALIGLALTQLALAFSSGAVEVLVLRFLQGALAGFIAPAQAYCAALTRRRQRYRLFARLQIATNVGSFLGALAGGALLGVAPFFWLNMLAALACTSCALAVAVSLPPLQGRARLPASTRLAVRASGHASADLAGRQGEGVPGWLRTTILALGLLLAARMILQLPLSLYAEQVLQFAPWQTGLSYGLVALGFCAGAGAWARHFEGQQAVGVMRVQRWLAWGLALVGCVLGAARVPGWFFAGQFILGVLLAATTPILTGLVSRHTPAVRQGAVLGRLQSVSQCCSVVGVACGAGLLYAGELAHIYFYVAAAYLVAWWVLQQVRPPAASGS</sequence>
<evidence type="ECO:0000256" key="3">
    <source>
        <dbReference type="ARBA" id="ARBA00022475"/>
    </source>
</evidence>
<name>A0A2V1JYB2_9BURK</name>
<feature type="transmembrane region" description="Helical" evidence="7">
    <location>
        <begin position="88"/>
        <end position="108"/>
    </location>
</feature>
<evidence type="ECO:0000256" key="1">
    <source>
        <dbReference type="ARBA" id="ARBA00004651"/>
    </source>
</evidence>
<keyword evidence="4 7" id="KW-0812">Transmembrane</keyword>
<evidence type="ECO:0000313" key="10">
    <source>
        <dbReference type="Proteomes" id="UP000245212"/>
    </source>
</evidence>
<dbReference type="EMBL" id="QETA01000003">
    <property type="protein sequence ID" value="PWF23357.1"/>
    <property type="molecule type" value="Genomic_DNA"/>
</dbReference>
<keyword evidence="10" id="KW-1185">Reference proteome</keyword>
<keyword evidence="3" id="KW-1003">Cell membrane</keyword>
<accession>A0A2V1JYB2</accession>
<dbReference type="GO" id="GO:0022857">
    <property type="term" value="F:transmembrane transporter activity"/>
    <property type="evidence" value="ECO:0007669"/>
    <property type="project" value="InterPro"/>
</dbReference>
<dbReference type="PANTHER" id="PTHR43414:SF1">
    <property type="entry name" value="PEPTIDE PERMEASE"/>
    <property type="match status" value="1"/>
</dbReference>
<dbReference type="PROSITE" id="PS50850">
    <property type="entry name" value="MFS"/>
    <property type="match status" value="1"/>
</dbReference>
<dbReference type="InterPro" id="IPR011701">
    <property type="entry name" value="MFS"/>
</dbReference>
<keyword evidence="2" id="KW-0813">Transport</keyword>
<feature type="domain" description="Major facilitator superfamily (MFS) profile" evidence="8">
    <location>
        <begin position="1"/>
        <end position="386"/>
    </location>
</feature>
<feature type="transmembrane region" description="Helical" evidence="7">
    <location>
        <begin position="361"/>
        <end position="378"/>
    </location>
</feature>
<dbReference type="Proteomes" id="UP000245212">
    <property type="component" value="Unassembled WGS sequence"/>
</dbReference>
<feature type="transmembrane region" description="Helical" evidence="7">
    <location>
        <begin position="23"/>
        <end position="47"/>
    </location>
</feature>
<evidence type="ECO:0000256" key="5">
    <source>
        <dbReference type="ARBA" id="ARBA00022989"/>
    </source>
</evidence>
<evidence type="ECO:0000256" key="2">
    <source>
        <dbReference type="ARBA" id="ARBA00022448"/>
    </source>
</evidence>
<comment type="caution">
    <text evidence="9">The sequence shown here is derived from an EMBL/GenBank/DDBJ whole genome shotgun (WGS) entry which is preliminary data.</text>
</comment>
<feature type="transmembrane region" description="Helical" evidence="7">
    <location>
        <begin position="120"/>
        <end position="139"/>
    </location>
</feature>
<feature type="transmembrane region" description="Helical" evidence="7">
    <location>
        <begin position="274"/>
        <end position="292"/>
    </location>
</feature>
<dbReference type="SUPFAM" id="SSF103473">
    <property type="entry name" value="MFS general substrate transporter"/>
    <property type="match status" value="1"/>
</dbReference>
<dbReference type="GO" id="GO:0005886">
    <property type="term" value="C:plasma membrane"/>
    <property type="evidence" value="ECO:0007669"/>
    <property type="project" value="UniProtKB-SubCell"/>
</dbReference>
<reference evidence="10" key="1">
    <citation type="submission" date="2018-05" db="EMBL/GenBank/DDBJ databases">
        <authorList>
            <person name="Li Y."/>
        </authorList>
    </citation>
    <scope>NUCLEOTIDE SEQUENCE [LARGE SCALE GENOMIC DNA]</scope>
    <source>
        <strain evidence="10">3d-2-2</strain>
    </source>
</reference>
<feature type="transmembrane region" description="Helical" evidence="7">
    <location>
        <begin position="332"/>
        <end position="355"/>
    </location>
</feature>
<feature type="transmembrane region" description="Helical" evidence="7">
    <location>
        <begin position="242"/>
        <end position="262"/>
    </location>
</feature>
<dbReference type="Pfam" id="PF07690">
    <property type="entry name" value="MFS_1"/>
    <property type="match status" value="1"/>
</dbReference>
<comment type="subcellular location">
    <subcellularLocation>
        <location evidence="1">Cell membrane</location>
        <topology evidence="1">Multi-pass membrane protein</topology>
    </subcellularLocation>
</comment>
<keyword evidence="5 7" id="KW-1133">Transmembrane helix</keyword>